<gene>
    <name evidence="1" type="ORF">Q4527_15595</name>
</gene>
<reference evidence="1" key="1">
    <citation type="submission" date="2023-07" db="EMBL/GenBank/DDBJ databases">
        <title>Genome content predicts the carbon catabolic preferences of heterotrophic bacteria.</title>
        <authorList>
            <person name="Gralka M."/>
        </authorList>
    </citation>
    <scope>NUCLEOTIDE SEQUENCE</scope>
    <source>
        <strain evidence="1">F2M12</strain>
    </source>
</reference>
<dbReference type="RefSeq" id="WP_303538748.1">
    <property type="nucleotide sequence ID" value="NZ_JAUOQI010000012.1"/>
</dbReference>
<dbReference type="Proteomes" id="UP001170717">
    <property type="component" value="Unassembled WGS sequence"/>
</dbReference>
<comment type="caution">
    <text evidence="1">The sequence shown here is derived from an EMBL/GenBank/DDBJ whole genome shotgun (WGS) entry which is preliminary data.</text>
</comment>
<evidence type="ECO:0000313" key="2">
    <source>
        <dbReference type="Proteomes" id="UP001170717"/>
    </source>
</evidence>
<accession>A0AAW7Z5W8</accession>
<evidence type="ECO:0008006" key="3">
    <source>
        <dbReference type="Google" id="ProtNLM"/>
    </source>
</evidence>
<sequence length="108" mass="12207">MNNEESSIIEQASVLFSQGQYELAKALYEKAGRKYGEHLFKANVWLCNKRLAQLKNGESTVLVPAPNFTANIAHPSSSAEEQLAETQANLEKYYFEAQDLRNKLLDLQ</sequence>
<proteinExistence type="predicted"/>
<dbReference type="EMBL" id="JAUOQI010000012">
    <property type="protein sequence ID" value="MDO6578829.1"/>
    <property type="molecule type" value="Genomic_DNA"/>
</dbReference>
<dbReference type="AlphaFoldDB" id="A0AAW7Z5W8"/>
<organism evidence="1 2">
    <name type="scientific">Alteromonas stellipolaris</name>
    <dbReference type="NCBI Taxonomy" id="233316"/>
    <lineage>
        <taxon>Bacteria</taxon>
        <taxon>Pseudomonadati</taxon>
        <taxon>Pseudomonadota</taxon>
        <taxon>Gammaproteobacteria</taxon>
        <taxon>Alteromonadales</taxon>
        <taxon>Alteromonadaceae</taxon>
        <taxon>Alteromonas/Salinimonas group</taxon>
        <taxon>Alteromonas</taxon>
    </lineage>
</organism>
<protein>
    <recommendedName>
        <fullName evidence="3">Tetratricopeptide repeat protein</fullName>
    </recommendedName>
</protein>
<evidence type="ECO:0000313" key="1">
    <source>
        <dbReference type="EMBL" id="MDO6578829.1"/>
    </source>
</evidence>
<name>A0AAW7Z5W8_9ALTE</name>